<reference evidence="2 3" key="1">
    <citation type="submission" date="2023-06" db="EMBL/GenBank/DDBJ databases">
        <title>Influencing factors and mechanism of Cr(VI) reduction by facultative anaerobic Exiguobacterium sp. PY14.</title>
        <authorList>
            <person name="Zou L."/>
        </authorList>
    </citation>
    <scope>NUCLEOTIDE SEQUENCE [LARGE SCALE GENOMIC DNA]</scope>
    <source>
        <strain evidence="2 3">PY14</strain>
    </source>
</reference>
<gene>
    <name evidence="2" type="ORF">QR695_12340</name>
</gene>
<protein>
    <submittedName>
        <fullName evidence="2">Uncharacterized protein</fullName>
    </submittedName>
</protein>
<dbReference type="Proteomes" id="UP001230807">
    <property type="component" value="Unassembled WGS sequence"/>
</dbReference>
<feature type="transmembrane region" description="Helical" evidence="1">
    <location>
        <begin position="43"/>
        <end position="59"/>
    </location>
</feature>
<evidence type="ECO:0000313" key="2">
    <source>
        <dbReference type="EMBL" id="MDL5377788.1"/>
    </source>
</evidence>
<organism evidence="2 3">
    <name type="scientific">Exiguobacterium mexicanum</name>
    <dbReference type="NCBI Taxonomy" id="340146"/>
    <lineage>
        <taxon>Bacteria</taxon>
        <taxon>Bacillati</taxon>
        <taxon>Bacillota</taxon>
        <taxon>Bacilli</taxon>
        <taxon>Bacillales</taxon>
        <taxon>Bacillales Family XII. Incertae Sedis</taxon>
        <taxon>Exiguobacterium</taxon>
    </lineage>
</organism>
<comment type="caution">
    <text evidence="2">The sequence shown here is derived from an EMBL/GenBank/DDBJ whole genome shotgun (WGS) entry which is preliminary data.</text>
</comment>
<evidence type="ECO:0000313" key="3">
    <source>
        <dbReference type="Proteomes" id="UP001230807"/>
    </source>
</evidence>
<accession>A0ABT7MRG4</accession>
<keyword evidence="1" id="KW-0472">Membrane</keyword>
<feature type="transmembrane region" description="Helical" evidence="1">
    <location>
        <begin position="12"/>
        <end position="31"/>
    </location>
</feature>
<proteinExistence type="predicted"/>
<keyword evidence="1" id="KW-1133">Transmembrane helix</keyword>
<dbReference type="RefSeq" id="WP_214719395.1">
    <property type="nucleotide sequence ID" value="NZ_CP183077.1"/>
</dbReference>
<keyword evidence="3" id="KW-1185">Reference proteome</keyword>
<name>A0ABT7MRG4_9BACL</name>
<keyword evidence="1" id="KW-0812">Transmembrane</keyword>
<dbReference type="EMBL" id="JASWER010000011">
    <property type="protein sequence ID" value="MDL5377788.1"/>
    <property type="molecule type" value="Genomic_DNA"/>
</dbReference>
<evidence type="ECO:0000256" key="1">
    <source>
        <dbReference type="SAM" id="Phobius"/>
    </source>
</evidence>
<sequence>MGRRHRGVMLDNPWVVIPLLIALYLTVYTFVKRVDSDKWRLVWAVWLIVIVMLLTIRLVQSL</sequence>